<dbReference type="EMBL" id="UINC01069524">
    <property type="protein sequence ID" value="SVC02973.1"/>
    <property type="molecule type" value="Genomic_DNA"/>
</dbReference>
<sequence>MKPIVKIHQLDNLAKSVRFFGLALLCLGALDQADAAKKANILWIVGENFSLDLACYGQKNV</sequence>
<dbReference type="AlphaFoldDB" id="A0A382IVQ6"/>
<reference evidence="1" key="1">
    <citation type="submission" date="2018-05" db="EMBL/GenBank/DDBJ databases">
        <authorList>
            <person name="Lanie J.A."/>
            <person name="Ng W.-L."/>
            <person name="Kazmierczak K.M."/>
            <person name="Andrzejewski T.M."/>
            <person name="Davidsen T.M."/>
            <person name="Wayne K.J."/>
            <person name="Tettelin H."/>
            <person name="Glass J.I."/>
            <person name="Rusch D."/>
            <person name="Podicherti R."/>
            <person name="Tsui H.-C.T."/>
            <person name="Winkler M.E."/>
        </authorList>
    </citation>
    <scope>NUCLEOTIDE SEQUENCE</scope>
</reference>
<gene>
    <name evidence="1" type="ORF">METZ01_LOCUS255827</name>
</gene>
<accession>A0A382IVQ6</accession>
<organism evidence="1">
    <name type="scientific">marine metagenome</name>
    <dbReference type="NCBI Taxonomy" id="408172"/>
    <lineage>
        <taxon>unclassified sequences</taxon>
        <taxon>metagenomes</taxon>
        <taxon>ecological metagenomes</taxon>
    </lineage>
</organism>
<feature type="non-terminal residue" evidence="1">
    <location>
        <position position="61"/>
    </location>
</feature>
<protein>
    <submittedName>
        <fullName evidence="1">Uncharacterized protein</fullName>
    </submittedName>
</protein>
<name>A0A382IVQ6_9ZZZZ</name>
<evidence type="ECO:0000313" key="1">
    <source>
        <dbReference type="EMBL" id="SVC02973.1"/>
    </source>
</evidence>
<proteinExistence type="predicted"/>